<evidence type="ECO:0000256" key="5">
    <source>
        <dbReference type="ARBA" id="ARBA00023180"/>
    </source>
</evidence>
<dbReference type="RefSeq" id="WP_207396994.1">
    <property type="nucleotide sequence ID" value="NZ_JABRWO010000007.1"/>
</dbReference>
<feature type="region of interest" description="Disordered" evidence="6">
    <location>
        <begin position="475"/>
        <end position="495"/>
    </location>
</feature>
<dbReference type="PANTHER" id="PTHR10340">
    <property type="entry name" value="SPHINGOMYELIN PHOSPHODIESTERASE"/>
    <property type="match status" value="1"/>
</dbReference>
<evidence type="ECO:0000256" key="6">
    <source>
        <dbReference type="SAM" id="MobiDB-lite"/>
    </source>
</evidence>
<keyword evidence="4" id="KW-0378">Hydrolase</keyword>
<evidence type="ECO:0000313" key="10">
    <source>
        <dbReference type="EMBL" id="MBA2115563.1"/>
    </source>
</evidence>
<evidence type="ECO:0000256" key="7">
    <source>
        <dbReference type="SAM" id="SignalP"/>
    </source>
</evidence>
<dbReference type="EMBL" id="JABRWO010000007">
    <property type="protein sequence ID" value="MBA2115563.1"/>
    <property type="molecule type" value="Genomic_DNA"/>
</dbReference>
<evidence type="ECO:0000256" key="2">
    <source>
        <dbReference type="ARBA" id="ARBA00008234"/>
    </source>
</evidence>
<dbReference type="Proteomes" id="UP000551616">
    <property type="component" value="Unassembled WGS sequence"/>
</dbReference>
<evidence type="ECO:0000259" key="8">
    <source>
        <dbReference type="Pfam" id="PF00149"/>
    </source>
</evidence>
<dbReference type="GO" id="GO:0005576">
    <property type="term" value="C:extracellular region"/>
    <property type="evidence" value="ECO:0007669"/>
    <property type="project" value="UniProtKB-SubCell"/>
</dbReference>
<name>A0A7V8V5Y6_9BACT</name>
<dbReference type="Pfam" id="PF00149">
    <property type="entry name" value="Metallophos"/>
    <property type="match status" value="1"/>
</dbReference>
<feature type="chain" id="PRO_5030508878" evidence="7">
    <location>
        <begin position="27"/>
        <end position="495"/>
    </location>
</feature>
<dbReference type="AlphaFoldDB" id="A0A7V8V5Y6"/>
<dbReference type="GO" id="GO:0016787">
    <property type="term" value="F:hydrolase activity"/>
    <property type="evidence" value="ECO:0007669"/>
    <property type="project" value="UniProtKB-KW"/>
</dbReference>
<keyword evidence="11" id="KW-1185">Reference proteome</keyword>
<evidence type="ECO:0000256" key="4">
    <source>
        <dbReference type="ARBA" id="ARBA00022801"/>
    </source>
</evidence>
<keyword evidence="3" id="KW-0964">Secreted</keyword>
<feature type="signal peptide" evidence="7">
    <location>
        <begin position="1"/>
        <end position="26"/>
    </location>
</feature>
<evidence type="ECO:0000256" key="1">
    <source>
        <dbReference type="ARBA" id="ARBA00004613"/>
    </source>
</evidence>
<dbReference type="Gene3D" id="3.60.21.10">
    <property type="match status" value="1"/>
</dbReference>
<dbReference type="Pfam" id="PF19272">
    <property type="entry name" value="ASMase_C"/>
    <property type="match status" value="1"/>
</dbReference>
<feature type="compositionally biased region" description="Basic and acidic residues" evidence="6">
    <location>
        <begin position="477"/>
        <end position="489"/>
    </location>
</feature>
<comment type="similarity">
    <text evidence="2">Belongs to the acid sphingomyelinase family.</text>
</comment>
<dbReference type="InterPro" id="IPR045473">
    <property type="entry name" value="ASM_C"/>
</dbReference>
<reference evidence="10 11" key="1">
    <citation type="submission" date="2020-05" db="EMBL/GenBank/DDBJ databases">
        <title>Bremerella alba sp. nov., a novel planctomycete isolated from the surface of the macroalga Fucus spiralis.</title>
        <authorList>
            <person name="Godinho O."/>
            <person name="Botelho R."/>
            <person name="Albuquerque L."/>
            <person name="Wiegand S."/>
            <person name="Da Costa M.S."/>
            <person name="Lobo-Da-Cunha A."/>
            <person name="Jogler C."/>
            <person name="Lage O.M."/>
        </authorList>
    </citation>
    <scope>NUCLEOTIDE SEQUENCE [LARGE SCALE GENOMIC DNA]</scope>
    <source>
        <strain evidence="10 11">FF15</strain>
    </source>
</reference>
<accession>A0A7V8V5Y6</accession>
<dbReference type="SUPFAM" id="SSF56300">
    <property type="entry name" value="Metallo-dependent phosphatases"/>
    <property type="match status" value="1"/>
</dbReference>
<comment type="caution">
    <text evidence="10">The sequence shown here is derived from an EMBL/GenBank/DDBJ whole genome shotgun (WGS) entry which is preliminary data.</text>
</comment>
<gene>
    <name evidence="10" type="ORF">HOV93_27450</name>
</gene>
<dbReference type="PROSITE" id="PS51257">
    <property type="entry name" value="PROKAR_LIPOPROTEIN"/>
    <property type="match status" value="1"/>
</dbReference>
<sequence length="495" mass="55995">MRSGNHRFVFLLVCTLAACLASPAESAEFLVISDIHFQPFTGLDKAQFQRLANMPASQWPEFLTSKNQSLGAIGSDTNYLLMASALDAAKTHTPNPLFILYPGDFLAHQWQERYEKLAPQSISDDPAAYRAFTMKAVEVVSYEFRKRFPDVPVLATLGNDDSFCGDYWIQPKGMFLKEFAVRWQPMLYETIDANAFGKSFRSSGAYRADLPGIESNRLIVLNSVYWSGSYCSSYFDPKDQNCCECENQGTKPGHAQMDWLASELELARKQQKRVWLLMHVPPGLDSYIEVKSGGHSLAAEMWKPEFMQRYLSLLEEYADVLHISFTGHTHMDDFRIDRLDAKPVLLHKIAPAISPIFGNNPGFQAFEIDPQTSVISNWKTYSLNLTDSQKSNPWRLEYESRTTYQLESLNAQSVEQLFRFMHAHPDSVFAASYRRHYSMDASVIATKDLPVYLCTVLNATYSQFAACLQNQGLAKPKQADEPAEVRLDAGARSQP</sequence>
<protein>
    <submittedName>
        <fullName evidence="10">Uncharacterized protein</fullName>
    </submittedName>
</protein>
<keyword evidence="5" id="KW-0325">Glycoprotein</keyword>
<evidence type="ECO:0000256" key="3">
    <source>
        <dbReference type="ARBA" id="ARBA00022525"/>
    </source>
</evidence>
<keyword evidence="7" id="KW-0732">Signal</keyword>
<organism evidence="10 11">
    <name type="scientific">Bremerella alba</name>
    <dbReference type="NCBI Taxonomy" id="980252"/>
    <lineage>
        <taxon>Bacteria</taxon>
        <taxon>Pseudomonadati</taxon>
        <taxon>Planctomycetota</taxon>
        <taxon>Planctomycetia</taxon>
        <taxon>Pirellulales</taxon>
        <taxon>Pirellulaceae</taxon>
        <taxon>Bremerella</taxon>
    </lineage>
</organism>
<feature type="domain" description="Sphingomyelin phosphodiesterase C-terminal" evidence="9">
    <location>
        <begin position="357"/>
        <end position="471"/>
    </location>
</feature>
<evidence type="ECO:0000313" key="11">
    <source>
        <dbReference type="Proteomes" id="UP000551616"/>
    </source>
</evidence>
<dbReference type="PANTHER" id="PTHR10340:SF57">
    <property type="entry name" value="METALLOPHOS DOMAIN-CONTAINING PROTEIN"/>
    <property type="match status" value="1"/>
</dbReference>
<evidence type="ECO:0000259" key="9">
    <source>
        <dbReference type="Pfam" id="PF19272"/>
    </source>
</evidence>
<dbReference type="InterPro" id="IPR004843">
    <property type="entry name" value="Calcineurin-like_PHP"/>
</dbReference>
<proteinExistence type="inferred from homology"/>
<feature type="domain" description="Calcineurin-like phosphoesterase" evidence="8">
    <location>
        <begin position="29"/>
        <end position="331"/>
    </location>
</feature>
<comment type="subcellular location">
    <subcellularLocation>
        <location evidence="1">Secreted</location>
    </subcellularLocation>
</comment>
<dbReference type="InterPro" id="IPR029052">
    <property type="entry name" value="Metallo-depent_PP-like"/>
</dbReference>